<name>A0ABY7E3B4_MYAAR</name>
<organism evidence="8 9">
    <name type="scientific">Mya arenaria</name>
    <name type="common">Soft-shell clam</name>
    <dbReference type="NCBI Taxonomy" id="6604"/>
    <lineage>
        <taxon>Eukaryota</taxon>
        <taxon>Metazoa</taxon>
        <taxon>Spiralia</taxon>
        <taxon>Lophotrochozoa</taxon>
        <taxon>Mollusca</taxon>
        <taxon>Bivalvia</taxon>
        <taxon>Autobranchia</taxon>
        <taxon>Heteroconchia</taxon>
        <taxon>Euheterodonta</taxon>
        <taxon>Imparidentia</taxon>
        <taxon>Neoheterodontei</taxon>
        <taxon>Myida</taxon>
        <taxon>Myoidea</taxon>
        <taxon>Myidae</taxon>
        <taxon>Mya</taxon>
    </lineage>
</organism>
<dbReference type="EMBL" id="CP111015">
    <property type="protein sequence ID" value="WAR03430.1"/>
    <property type="molecule type" value="Genomic_DNA"/>
</dbReference>
<feature type="transmembrane region" description="Helical" evidence="7">
    <location>
        <begin position="401"/>
        <end position="422"/>
    </location>
</feature>
<feature type="transmembrane region" description="Helical" evidence="7">
    <location>
        <begin position="99"/>
        <end position="117"/>
    </location>
</feature>
<evidence type="ECO:0000256" key="5">
    <source>
        <dbReference type="ARBA" id="ARBA00023136"/>
    </source>
</evidence>
<dbReference type="PROSITE" id="PS50267">
    <property type="entry name" value="NA_NEUROTRAN_SYMP_3"/>
    <property type="match status" value="1"/>
</dbReference>
<keyword evidence="4 7" id="KW-1133">Transmembrane helix</keyword>
<accession>A0ABY7E3B4</accession>
<sequence>MRTIMESPDTISVSNGHQQQSKTVKFSSTLSTYMTLLGYSLGFSDIWRFPFLAYRNGGGAFLIPFVIMTFVCGVPLYFLEYTISKFSGRGPYQVWDFCPLLRGVGITVSFAYFLYIVGTSIFRCWLYEFAYYSFYNPIPFTSCNNPWNTNTCRNESTIKLYSGSSMVNMNMSTVSVMYVENDVMYVTLSFPILFSIALFIRSMLLPGSSDGVYYYFYPNFAKLLNPRIWIEATLMVFYTLAFGWGAIMVMGSHASFRDNSYRTAIVCTFVDVGIAIFNGMVCFSVLGNMAHTYGIPITEVINAGFSTGLVSYITALSTLPLPQLWTFLFILSGVLSGMEAQMIPIEMVIQLIGDLFPRLKAGFRIPTLIGITVVMFFLSLPTCTGAGAYLFLLVDWYAGTWTGTIVALFEVISISWVIFFMSCVEYVPPNYGSYHYPGYAQAIGWGMVVIAVVPVFGYAVLNIYRAKGTVTQRISSLCRPTDTWGPCGDGMDCNYRKNKIKYSERTFWDLFYFNVFGRYPKKSAMKLMLEHELAVLRSENNVFA</sequence>
<evidence type="ECO:0000256" key="3">
    <source>
        <dbReference type="ARBA" id="ARBA00022692"/>
    </source>
</evidence>
<feature type="transmembrane region" description="Helical" evidence="7">
    <location>
        <begin position="228"/>
        <end position="251"/>
    </location>
</feature>
<proteinExistence type="inferred from homology"/>
<evidence type="ECO:0000256" key="4">
    <source>
        <dbReference type="ARBA" id="ARBA00022989"/>
    </source>
</evidence>
<gene>
    <name evidence="8" type="ORF">MAR_009988</name>
</gene>
<feature type="transmembrane region" description="Helical" evidence="7">
    <location>
        <begin position="183"/>
        <end position="208"/>
    </location>
</feature>
<evidence type="ECO:0000256" key="6">
    <source>
        <dbReference type="RuleBase" id="RU003732"/>
    </source>
</evidence>
<dbReference type="Proteomes" id="UP001164746">
    <property type="component" value="Chromosome 4"/>
</dbReference>
<evidence type="ECO:0000256" key="1">
    <source>
        <dbReference type="ARBA" id="ARBA00004141"/>
    </source>
</evidence>
<keyword evidence="3 6" id="KW-0812">Transmembrane</keyword>
<dbReference type="SUPFAM" id="SSF161070">
    <property type="entry name" value="SNF-like"/>
    <property type="match status" value="1"/>
</dbReference>
<keyword evidence="5 7" id="KW-0472">Membrane</keyword>
<dbReference type="PROSITE" id="PS00610">
    <property type="entry name" value="NA_NEUROTRAN_SYMP_1"/>
    <property type="match status" value="1"/>
</dbReference>
<protein>
    <recommendedName>
        <fullName evidence="6">Transporter</fullName>
    </recommendedName>
</protein>
<comment type="similarity">
    <text evidence="6">Belongs to the sodium:neurotransmitter symporter (SNF) (TC 2.A.22) family.</text>
</comment>
<keyword evidence="2 6" id="KW-0813">Transport</keyword>
<dbReference type="InterPro" id="IPR037272">
    <property type="entry name" value="SNS_sf"/>
</dbReference>
<feature type="transmembrane region" description="Helical" evidence="7">
    <location>
        <begin position="30"/>
        <end position="47"/>
    </location>
</feature>
<dbReference type="PRINTS" id="PR00176">
    <property type="entry name" value="NANEUSMPORT"/>
</dbReference>
<reference evidence="8" key="1">
    <citation type="submission" date="2022-11" db="EMBL/GenBank/DDBJ databases">
        <title>Centuries of genome instability and evolution in soft-shell clam transmissible cancer (bioRxiv).</title>
        <authorList>
            <person name="Hart S.F.M."/>
            <person name="Yonemitsu M.A."/>
            <person name="Giersch R.M."/>
            <person name="Beal B.F."/>
            <person name="Arriagada G."/>
            <person name="Davis B.W."/>
            <person name="Ostrander E.A."/>
            <person name="Goff S.P."/>
            <person name="Metzger M.J."/>
        </authorList>
    </citation>
    <scope>NUCLEOTIDE SEQUENCE</scope>
    <source>
        <strain evidence="8">MELC-2E11</strain>
        <tissue evidence="8">Siphon/mantle</tissue>
    </source>
</reference>
<evidence type="ECO:0000256" key="2">
    <source>
        <dbReference type="ARBA" id="ARBA00022448"/>
    </source>
</evidence>
<evidence type="ECO:0000313" key="8">
    <source>
        <dbReference type="EMBL" id="WAR03430.1"/>
    </source>
</evidence>
<evidence type="ECO:0000256" key="7">
    <source>
        <dbReference type="SAM" id="Phobius"/>
    </source>
</evidence>
<feature type="transmembrane region" description="Helical" evidence="7">
    <location>
        <begin position="365"/>
        <end position="394"/>
    </location>
</feature>
<keyword evidence="6" id="KW-0769">Symport</keyword>
<dbReference type="PANTHER" id="PTHR11616:SF241">
    <property type="entry name" value="SODIUM- AND CHLORIDE-DEPENDENT GLYCINE TRANSPORTER 2"/>
    <property type="match status" value="1"/>
</dbReference>
<dbReference type="PANTHER" id="PTHR11616">
    <property type="entry name" value="SODIUM/CHLORIDE DEPENDENT TRANSPORTER"/>
    <property type="match status" value="1"/>
</dbReference>
<feature type="transmembrane region" description="Helical" evidence="7">
    <location>
        <begin position="442"/>
        <end position="464"/>
    </location>
</feature>
<comment type="subcellular location">
    <subcellularLocation>
        <location evidence="1">Membrane</location>
        <topology evidence="1">Multi-pass membrane protein</topology>
    </subcellularLocation>
</comment>
<dbReference type="InterPro" id="IPR000175">
    <property type="entry name" value="Na/ntran_symport"/>
</dbReference>
<dbReference type="Pfam" id="PF00209">
    <property type="entry name" value="SNF"/>
    <property type="match status" value="2"/>
</dbReference>
<feature type="transmembrane region" description="Helical" evidence="7">
    <location>
        <begin position="59"/>
        <end position="79"/>
    </location>
</feature>
<keyword evidence="9" id="KW-1185">Reference proteome</keyword>
<evidence type="ECO:0000313" key="9">
    <source>
        <dbReference type="Proteomes" id="UP001164746"/>
    </source>
</evidence>
<feature type="transmembrane region" description="Helical" evidence="7">
    <location>
        <begin position="263"/>
        <end position="287"/>
    </location>
</feature>